<dbReference type="InterPro" id="IPR013094">
    <property type="entry name" value="AB_hydrolase_3"/>
</dbReference>
<feature type="compositionally biased region" description="Basic and acidic residues" evidence="2">
    <location>
        <begin position="1050"/>
        <end position="1064"/>
    </location>
</feature>
<dbReference type="PANTHER" id="PTHR48081:SF19">
    <property type="entry name" value="AB HYDROLASE SUPERFAMILY PROTEIN C4A8.06C"/>
    <property type="match status" value="1"/>
</dbReference>
<dbReference type="GO" id="GO:0016787">
    <property type="term" value="F:hydrolase activity"/>
    <property type="evidence" value="ECO:0007669"/>
    <property type="project" value="UniProtKB-KW"/>
</dbReference>
<feature type="compositionally biased region" description="Polar residues" evidence="2">
    <location>
        <begin position="652"/>
        <end position="661"/>
    </location>
</feature>
<keyword evidence="5" id="KW-1185">Reference proteome</keyword>
<evidence type="ECO:0000256" key="1">
    <source>
        <dbReference type="ARBA" id="ARBA00022801"/>
    </source>
</evidence>
<feature type="domain" description="Alpha/beta hydrolase fold-3" evidence="3">
    <location>
        <begin position="501"/>
        <end position="550"/>
    </location>
</feature>
<feature type="compositionally biased region" description="Acidic residues" evidence="2">
    <location>
        <begin position="1065"/>
        <end position="1075"/>
    </location>
</feature>
<protein>
    <recommendedName>
        <fullName evidence="3">Alpha/beta hydrolase fold-3 domain-containing protein</fullName>
    </recommendedName>
</protein>
<evidence type="ECO:0000313" key="4">
    <source>
        <dbReference type="EMBL" id="KAA8565828.1"/>
    </source>
</evidence>
<feature type="compositionally biased region" description="Basic and acidic residues" evidence="2">
    <location>
        <begin position="1004"/>
        <end position="1021"/>
    </location>
</feature>
<gene>
    <name evidence="4" type="ORF">EYC84_009648</name>
</gene>
<keyword evidence="1" id="KW-0378">Hydrolase</keyword>
<dbReference type="Gene3D" id="3.40.50.1820">
    <property type="entry name" value="alpha/beta hydrolase"/>
    <property type="match status" value="2"/>
</dbReference>
<feature type="region of interest" description="Disordered" evidence="2">
    <location>
        <begin position="642"/>
        <end position="673"/>
    </location>
</feature>
<sequence length="1108" mass="120920">MIEANPVDTYDVDTSRSTPPYSSKVQVLSTKHSRPKLAPAYAEGACDNTAGSLIWLEVDTHPQPHTRTTFGSPRGGIVQSQRRQRTDCAVGIGSVEREIWIAIGFEDSGTSTHNKSTTWFDSNTPPCNPIYQITGSHAFASMVLNTASVGAAVAPVVFQTFITHYFQRGPRREKPTAHISYDEGLNLIRKFLVYASHHTVEDIQSFTSQWVPHPPYVKVDEENIPEKYLKEAATYLVDQLGMYGGTERVGGEKWWQWRRPGSDLKAEWIETKADYQERELKKEERVRGLCYMFMEEHTSLGARVFAPRYRLAPQFPFPCGIYDCLAAYLYLLSVQDPTTIVLAGDSAGGGMVLSMLVIMRDRGIPLPAGAILISPWVDLTHSFPSVAEDNPLDYIPAHGFHQRPSPAWPPPNADDIRAIEAGLGNDLAKNKGSASSRSAETDAGQGLHVDNHPPPGTQNDAAAAVPCSNGDSGPQVNTIPGSGRDLSIMIDGELVVIKDQIQMYATNQLISHPLVSPALQPSLGGLPPLLVLTGGGEMLRDEQIYIAHKAANPTQYPPGDAFLDMDPQDNYPRSAVSKWKPTDVQLQVWDDLCHVTPTLSFTRPAKFMYRSIAQFGAWALARAQETEIEILDDDDVSIISRSSESGEDKKASSGSTEQVTEQVGKAGDPLPPFKNHMIRQRIDRHGRIFPLAPASELRACTMSPNEIGVIKPGPVKKWMATKKIWDTKYSSQKRKVQKQRAKELARGYEKIGTEVPPPSALAGRRIAGIEIEREKQTKKSWGMSMWSGWGSKHDELTMNREARADKAGQKVETTTASAGDGAGARDLNDKHANGRGTMDDENVDDIMGYSALPTIAAPLREKNSQNDTDSATAKSQPPVDRPPAPESFASAVKEGGLNIPEILIRIPTIERENEEGVVKYNSKGEEMRRPTAGGIAFPFAMAMGGEGVDGVMQYGVRERNASIGAAGREASASMESLVSVRSALPDGYEWHYDDKEGYVQVKKEETGEKEKGKAQENKHLDLGVNGAEGSAIESGSEGLSENEGQGELKVLGRIDGIEDGKGSEVDTEVDADADVPTDLKSVSPSLSAVGVQSRPPAERFYSAQELPQ</sequence>
<dbReference type="EMBL" id="VICG01000013">
    <property type="protein sequence ID" value="KAA8565828.1"/>
    <property type="molecule type" value="Genomic_DNA"/>
</dbReference>
<feature type="compositionally biased region" description="Low complexity" evidence="2">
    <location>
        <begin position="1033"/>
        <end position="1047"/>
    </location>
</feature>
<dbReference type="AlphaFoldDB" id="A0A5M9J886"/>
<feature type="region of interest" description="Disordered" evidence="2">
    <location>
        <begin position="803"/>
        <end position="844"/>
    </location>
</feature>
<proteinExistence type="predicted"/>
<feature type="region of interest" description="Disordered" evidence="2">
    <location>
        <begin position="1004"/>
        <end position="1108"/>
    </location>
</feature>
<evidence type="ECO:0000313" key="5">
    <source>
        <dbReference type="Proteomes" id="UP000322873"/>
    </source>
</evidence>
<dbReference type="InterPro" id="IPR050300">
    <property type="entry name" value="GDXG_lipolytic_enzyme"/>
</dbReference>
<reference evidence="4 5" key="1">
    <citation type="submission" date="2019-06" db="EMBL/GenBank/DDBJ databases">
        <title>Genome Sequence of the Brown Rot Fungal Pathogen Monilinia fructicola.</title>
        <authorList>
            <person name="De Miccolis Angelini R.M."/>
            <person name="Landi L."/>
            <person name="Abate D."/>
            <person name="Pollastro S."/>
            <person name="Romanazzi G."/>
            <person name="Faretra F."/>
        </authorList>
    </citation>
    <scope>NUCLEOTIDE SEQUENCE [LARGE SCALE GENOMIC DNA]</scope>
    <source>
        <strain evidence="4 5">Mfrc123</strain>
    </source>
</reference>
<name>A0A5M9J886_MONFR</name>
<feature type="compositionally biased region" description="Polar residues" evidence="2">
    <location>
        <begin position="865"/>
        <end position="875"/>
    </location>
</feature>
<comment type="caution">
    <text evidence="4">The sequence shown here is derived from an EMBL/GenBank/DDBJ whole genome shotgun (WGS) entry which is preliminary data.</text>
</comment>
<dbReference type="PANTHER" id="PTHR48081">
    <property type="entry name" value="AB HYDROLASE SUPERFAMILY PROTEIN C4A8.06C"/>
    <property type="match status" value="1"/>
</dbReference>
<feature type="region of interest" description="Disordered" evidence="2">
    <location>
        <begin position="427"/>
        <end position="460"/>
    </location>
</feature>
<feature type="domain" description="Alpha/beta hydrolase fold-3" evidence="3">
    <location>
        <begin position="299"/>
        <end position="386"/>
    </location>
</feature>
<dbReference type="Pfam" id="PF07859">
    <property type="entry name" value="Abhydrolase_3"/>
    <property type="match status" value="2"/>
</dbReference>
<dbReference type="VEuPathDB" id="FungiDB:MFRU_006g03600"/>
<organism evidence="4 5">
    <name type="scientific">Monilinia fructicola</name>
    <name type="common">Brown rot fungus</name>
    <name type="synonym">Ciboria fructicola</name>
    <dbReference type="NCBI Taxonomy" id="38448"/>
    <lineage>
        <taxon>Eukaryota</taxon>
        <taxon>Fungi</taxon>
        <taxon>Dikarya</taxon>
        <taxon>Ascomycota</taxon>
        <taxon>Pezizomycotina</taxon>
        <taxon>Leotiomycetes</taxon>
        <taxon>Helotiales</taxon>
        <taxon>Sclerotiniaceae</taxon>
        <taxon>Monilinia</taxon>
    </lineage>
</organism>
<evidence type="ECO:0000259" key="3">
    <source>
        <dbReference type="Pfam" id="PF07859"/>
    </source>
</evidence>
<feature type="region of interest" description="Disordered" evidence="2">
    <location>
        <begin position="859"/>
        <end position="892"/>
    </location>
</feature>
<feature type="region of interest" description="Disordered" evidence="2">
    <location>
        <begin position="1"/>
        <end position="22"/>
    </location>
</feature>
<dbReference type="SUPFAM" id="SSF53474">
    <property type="entry name" value="alpha/beta-Hydrolases"/>
    <property type="match status" value="1"/>
</dbReference>
<dbReference type="Proteomes" id="UP000322873">
    <property type="component" value="Unassembled WGS sequence"/>
</dbReference>
<dbReference type="InterPro" id="IPR029058">
    <property type="entry name" value="AB_hydrolase_fold"/>
</dbReference>
<accession>A0A5M9J886</accession>
<evidence type="ECO:0000256" key="2">
    <source>
        <dbReference type="SAM" id="MobiDB-lite"/>
    </source>
</evidence>